<dbReference type="AlphaFoldDB" id="A0A0A9C8I2"/>
<proteinExistence type="predicted"/>
<sequence length="39" mass="4577">MIIWRLPFTYKGLCSLQKSERKETIVLDVLGFLCSEMLD</sequence>
<reference evidence="1" key="2">
    <citation type="journal article" date="2015" name="Data Brief">
        <title>Shoot transcriptome of the giant reed, Arundo donax.</title>
        <authorList>
            <person name="Barrero R.A."/>
            <person name="Guerrero F.D."/>
            <person name="Moolhuijzen P."/>
            <person name="Goolsby J.A."/>
            <person name="Tidwell J."/>
            <person name="Bellgard S.E."/>
            <person name="Bellgard M.I."/>
        </authorList>
    </citation>
    <scope>NUCLEOTIDE SEQUENCE</scope>
    <source>
        <tissue evidence="1">Shoot tissue taken approximately 20 cm above the soil surface</tissue>
    </source>
</reference>
<dbReference type="EMBL" id="GBRH01228200">
    <property type="protein sequence ID" value="JAD69695.1"/>
    <property type="molecule type" value="Transcribed_RNA"/>
</dbReference>
<accession>A0A0A9C8I2</accession>
<protein>
    <submittedName>
        <fullName evidence="1">Uncharacterized protein</fullName>
    </submittedName>
</protein>
<evidence type="ECO:0000313" key="1">
    <source>
        <dbReference type="EMBL" id="JAD69695.1"/>
    </source>
</evidence>
<name>A0A0A9C8I2_ARUDO</name>
<organism evidence="1">
    <name type="scientific">Arundo donax</name>
    <name type="common">Giant reed</name>
    <name type="synonym">Donax arundinaceus</name>
    <dbReference type="NCBI Taxonomy" id="35708"/>
    <lineage>
        <taxon>Eukaryota</taxon>
        <taxon>Viridiplantae</taxon>
        <taxon>Streptophyta</taxon>
        <taxon>Embryophyta</taxon>
        <taxon>Tracheophyta</taxon>
        <taxon>Spermatophyta</taxon>
        <taxon>Magnoliopsida</taxon>
        <taxon>Liliopsida</taxon>
        <taxon>Poales</taxon>
        <taxon>Poaceae</taxon>
        <taxon>PACMAD clade</taxon>
        <taxon>Arundinoideae</taxon>
        <taxon>Arundineae</taxon>
        <taxon>Arundo</taxon>
    </lineage>
</organism>
<reference evidence="1" key="1">
    <citation type="submission" date="2014-09" db="EMBL/GenBank/DDBJ databases">
        <authorList>
            <person name="Magalhaes I.L.F."/>
            <person name="Oliveira U."/>
            <person name="Santos F.R."/>
            <person name="Vidigal T.H.D.A."/>
            <person name="Brescovit A.D."/>
            <person name="Santos A.J."/>
        </authorList>
    </citation>
    <scope>NUCLEOTIDE SEQUENCE</scope>
    <source>
        <tissue evidence="1">Shoot tissue taken approximately 20 cm above the soil surface</tissue>
    </source>
</reference>